<name>A0A9Q0C812_9POAL</name>
<comment type="caution">
    <text evidence="2">The sequence shown here is derived from an EMBL/GenBank/DDBJ whole genome shotgun (WGS) entry which is preliminary data.</text>
</comment>
<evidence type="ECO:0000313" key="2">
    <source>
        <dbReference type="EMBL" id="KAJ1688895.1"/>
    </source>
</evidence>
<dbReference type="SUPFAM" id="SSF54518">
    <property type="entry name" value="Tubby C-terminal domain-like"/>
    <property type="match status" value="1"/>
</dbReference>
<comment type="similarity">
    <text evidence="1">Belongs to the LOR family.</text>
</comment>
<dbReference type="InterPro" id="IPR025659">
    <property type="entry name" value="Tubby-like_C"/>
</dbReference>
<accession>A0A9Q0C812</accession>
<dbReference type="InterPro" id="IPR038595">
    <property type="entry name" value="LOR_sf"/>
</dbReference>
<dbReference type="Pfam" id="PF04525">
    <property type="entry name" value="LOR"/>
    <property type="match status" value="1"/>
</dbReference>
<reference evidence="2" key="1">
    <citation type="journal article" date="2022" name="Cell">
        <title>Repeat-based holocentromeres influence genome architecture and karyotype evolution.</title>
        <authorList>
            <person name="Hofstatter P.G."/>
            <person name="Thangavel G."/>
            <person name="Lux T."/>
            <person name="Neumann P."/>
            <person name="Vondrak T."/>
            <person name="Novak P."/>
            <person name="Zhang M."/>
            <person name="Costa L."/>
            <person name="Castellani M."/>
            <person name="Scott A."/>
            <person name="Toegelov H."/>
            <person name="Fuchs J."/>
            <person name="Mata-Sucre Y."/>
            <person name="Dias Y."/>
            <person name="Vanzela A.L.L."/>
            <person name="Huettel B."/>
            <person name="Almeida C.C.S."/>
            <person name="Simkova H."/>
            <person name="Souza G."/>
            <person name="Pedrosa-Harand A."/>
            <person name="Macas J."/>
            <person name="Mayer K.F.X."/>
            <person name="Houben A."/>
            <person name="Marques A."/>
        </authorList>
    </citation>
    <scope>NUCLEOTIDE SEQUENCE</scope>
    <source>
        <strain evidence="2">RhyBre1mFocal</strain>
    </source>
</reference>
<dbReference type="Gene3D" id="2.40.160.200">
    <property type="entry name" value="LURP1-related"/>
    <property type="match status" value="1"/>
</dbReference>
<evidence type="ECO:0000256" key="1">
    <source>
        <dbReference type="ARBA" id="ARBA00005437"/>
    </source>
</evidence>
<evidence type="ECO:0008006" key="4">
    <source>
        <dbReference type="Google" id="ProtNLM"/>
    </source>
</evidence>
<dbReference type="PANTHER" id="PTHR31087:SF131">
    <property type="entry name" value="TRANSLATION INITIATION FACTOR 2B FAMILY PROTEIN, PUTATIVE, EXPRESSED-RELATED"/>
    <property type="match status" value="1"/>
</dbReference>
<evidence type="ECO:0000313" key="3">
    <source>
        <dbReference type="Proteomes" id="UP001151287"/>
    </source>
</evidence>
<dbReference type="Proteomes" id="UP001151287">
    <property type="component" value="Unassembled WGS sequence"/>
</dbReference>
<dbReference type="PANTHER" id="PTHR31087">
    <property type="match status" value="1"/>
</dbReference>
<sequence>MKAFQRMTKVHPNLASPQRNLLQLTDQGSRREEAEVLTVWRKSLLFNCSGFTVYDAKGNLVFRVDNYGSGCKSEIVLMDATGKPLLSIRKKRQLSLGDHWVIYNGEDSTNPLLSVKHHVSMRHKKSLADVTPFFPSSSSSSFMVEGSYMQRCCILQNNEGQHVAEIRRKEVATSSGGVNFGDDVFQLVVQPEINMCLAMGIVIALDQMTASRPYLIRSWSS</sequence>
<gene>
    <name evidence="2" type="ORF">LUZ63_013050</name>
</gene>
<keyword evidence="3" id="KW-1185">Reference proteome</keyword>
<organism evidence="2 3">
    <name type="scientific">Rhynchospora breviuscula</name>
    <dbReference type="NCBI Taxonomy" id="2022672"/>
    <lineage>
        <taxon>Eukaryota</taxon>
        <taxon>Viridiplantae</taxon>
        <taxon>Streptophyta</taxon>
        <taxon>Embryophyta</taxon>
        <taxon>Tracheophyta</taxon>
        <taxon>Spermatophyta</taxon>
        <taxon>Magnoliopsida</taxon>
        <taxon>Liliopsida</taxon>
        <taxon>Poales</taxon>
        <taxon>Cyperaceae</taxon>
        <taxon>Cyperoideae</taxon>
        <taxon>Rhynchosporeae</taxon>
        <taxon>Rhynchospora</taxon>
    </lineage>
</organism>
<dbReference type="EMBL" id="JAMQYH010000004">
    <property type="protein sequence ID" value="KAJ1688895.1"/>
    <property type="molecule type" value="Genomic_DNA"/>
</dbReference>
<proteinExistence type="inferred from homology"/>
<dbReference type="OrthoDB" id="748129at2759"/>
<dbReference type="InterPro" id="IPR007612">
    <property type="entry name" value="LOR"/>
</dbReference>
<dbReference type="AlphaFoldDB" id="A0A9Q0C812"/>
<protein>
    <recommendedName>
        <fullName evidence="4">Protein LURP-one-related 8-like</fullName>
    </recommendedName>
</protein>